<feature type="modified residue" description="4-aspartylphosphate" evidence="6">
    <location>
        <position position="51"/>
    </location>
</feature>
<dbReference type="Pfam" id="PF00072">
    <property type="entry name" value="Response_reg"/>
    <property type="match status" value="1"/>
</dbReference>
<evidence type="ECO:0000256" key="6">
    <source>
        <dbReference type="PROSITE-ProRule" id="PRU00169"/>
    </source>
</evidence>
<protein>
    <recommendedName>
        <fullName evidence="1">Stage 0 sporulation protein A homolog</fullName>
    </recommendedName>
</protein>
<evidence type="ECO:0000256" key="4">
    <source>
        <dbReference type="ARBA" id="ARBA00023163"/>
    </source>
</evidence>
<keyword evidence="2" id="KW-0805">Transcription regulation</keyword>
<dbReference type="GO" id="GO:0043565">
    <property type="term" value="F:sequence-specific DNA binding"/>
    <property type="evidence" value="ECO:0007669"/>
    <property type="project" value="InterPro"/>
</dbReference>
<feature type="domain" description="Response regulatory" evidence="8">
    <location>
        <begin position="1"/>
        <end position="116"/>
    </location>
</feature>
<reference evidence="9 10" key="1">
    <citation type="submission" date="2018-05" db="EMBL/GenBank/DDBJ databases">
        <authorList>
            <person name="Goeker M."/>
            <person name="Huntemann M."/>
            <person name="Clum A."/>
            <person name="Pillay M."/>
            <person name="Palaniappan K."/>
            <person name="Varghese N."/>
            <person name="Mikhailova N."/>
            <person name="Stamatis D."/>
            <person name="Reddy T."/>
            <person name="Daum C."/>
            <person name="Shapiro N."/>
            <person name="Ivanova N."/>
            <person name="Kyrpides N."/>
            <person name="Woyke T."/>
        </authorList>
    </citation>
    <scope>NUCLEOTIDE SEQUENCE [LARGE SCALE GENOMIC DNA]</scope>
    <source>
        <strain evidence="9 10">DSM 26524</strain>
    </source>
</reference>
<dbReference type="Gene3D" id="1.10.10.60">
    <property type="entry name" value="Homeodomain-like"/>
    <property type="match status" value="2"/>
</dbReference>
<dbReference type="InterPro" id="IPR011006">
    <property type="entry name" value="CheY-like_superfamily"/>
</dbReference>
<keyword evidence="10" id="KW-1185">Reference proteome</keyword>
<dbReference type="SMART" id="SM00342">
    <property type="entry name" value="HTH_ARAC"/>
    <property type="match status" value="1"/>
</dbReference>
<evidence type="ECO:0000313" key="10">
    <source>
        <dbReference type="Proteomes" id="UP000245412"/>
    </source>
</evidence>
<accession>A0AB73T2A6</accession>
<feature type="domain" description="HTH araC/xylS-type" evidence="7">
    <location>
        <begin position="439"/>
        <end position="537"/>
    </location>
</feature>
<keyword evidence="6" id="KW-0597">Phosphoprotein</keyword>
<dbReference type="SUPFAM" id="SSF52172">
    <property type="entry name" value="CheY-like"/>
    <property type="match status" value="1"/>
</dbReference>
<organism evidence="9 10">
    <name type="scientific">Murimonas intestini</name>
    <dbReference type="NCBI Taxonomy" id="1337051"/>
    <lineage>
        <taxon>Bacteria</taxon>
        <taxon>Bacillati</taxon>
        <taxon>Bacillota</taxon>
        <taxon>Clostridia</taxon>
        <taxon>Lachnospirales</taxon>
        <taxon>Lachnospiraceae</taxon>
        <taxon>Murimonas</taxon>
    </lineage>
</organism>
<dbReference type="GO" id="GO:0003700">
    <property type="term" value="F:DNA-binding transcription factor activity"/>
    <property type="evidence" value="ECO:0007669"/>
    <property type="project" value="InterPro"/>
</dbReference>
<evidence type="ECO:0000259" key="8">
    <source>
        <dbReference type="PROSITE" id="PS50110"/>
    </source>
</evidence>
<proteinExistence type="predicted"/>
<sequence length="541" mass="63124">MIVDDELEILEWLKELFCYDCDRKLDVYGANSGKKALQLLNEVSFDVVLTDIKMPGMDGVALFRKIKENWPKCKVIFLTGYRDFDYIYEIIQNKDVRYVLKSEGDQVIMDHVLQAFGEIDEMLEMERTRQADQDRLERAAVWLRKEFFQRIIYGTGPVDITQGQLEELKIPFSLDVPVLTFLCRINDVHVPGYVVNEYEIFEQIFEMFEYYMPGHLCVYEQIVEPGYAVILVQPAAADKQVCWERIFRIAAGAIEYTQKNSENTLKLSTLFIIGSTASPISELGKRYEKLKTIAVNQKRLPESVIIKEDKLSDHMEEEHENYGYMISQIQLLESYLELGKQNEYYSSLQELTVCLMKDGSMHSNYSLELYYSISMVILRFINKNDLAQQMAFKIGVYKLTRADEHLTWEEAARYLFQISEVVFTLLEAREEERNDNTVVKVQEYIREHLSEDLTLTRLAEIGCFNASYLSRLFKQVYGYNISDYIMKMRIDRAKELLIGTDNKINEVSVRVGYLSAHSFTRTFKAATGMSPLEYREKYGKV</sequence>
<dbReference type="PANTHER" id="PTHR43280:SF28">
    <property type="entry name" value="HTH-TYPE TRANSCRIPTIONAL ACTIVATOR RHAS"/>
    <property type="match status" value="1"/>
</dbReference>
<dbReference type="SMART" id="SM00448">
    <property type="entry name" value="REC"/>
    <property type="match status" value="1"/>
</dbReference>
<dbReference type="Pfam" id="PF12833">
    <property type="entry name" value="HTH_18"/>
    <property type="match status" value="1"/>
</dbReference>
<evidence type="ECO:0000256" key="5">
    <source>
        <dbReference type="ARBA" id="ARBA00024867"/>
    </source>
</evidence>
<dbReference type="RefSeq" id="WP_109747453.1">
    <property type="nucleotide sequence ID" value="NZ_JANKBI010000009.1"/>
</dbReference>
<dbReference type="GO" id="GO:0000160">
    <property type="term" value="P:phosphorelay signal transduction system"/>
    <property type="evidence" value="ECO:0007669"/>
    <property type="project" value="InterPro"/>
</dbReference>
<dbReference type="PROSITE" id="PS50110">
    <property type="entry name" value="RESPONSE_REGULATORY"/>
    <property type="match status" value="1"/>
</dbReference>
<dbReference type="Proteomes" id="UP000245412">
    <property type="component" value="Unassembled WGS sequence"/>
</dbReference>
<dbReference type="InterPro" id="IPR018062">
    <property type="entry name" value="HTH_AraC-typ_CS"/>
</dbReference>
<dbReference type="CDD" id="cd17536">
    <property type="entry name" value="REC_YesN-like"/>
    <property type="match status" value="1"/>
</dbReference>
<dbReference type="InterPro" id="IPR009057">
    <property type="entry name" value="Homeodomain-like_sf"/>
</dbReference>
<evidence type="ECO:0000256" key="3">
    <source>
        <dbReference type="ARBA" id="ARBA00023125"/>
    </source>
</evidence>
<gene>
    <name evidence="9" type="ORF">C7383_110155</name>
</gene>
<comment type="caution">
    <text evidence="9">The sequence shown here is derived from an EMBL/GenBank/DDBJ whole genome shotgun (WGS) entry which is preliminary data.</text>
</comment>
<name>A0AB73T2A6_9FIRM</name>
<dbReference type="EMBL" id="QGGY01000010">
    <property type="protein sequence ID" value="PWJ74115.1"/>
    <property type="molecule type" value="Genomic_DNA"/>
</dbReference>
<dbReference type="SUPFAM" id="SSF46689">
    <property type="entry name" value="Homeodomain-like"/>
    <property type="match status" value="2"/>
</dbReference>
<dbReference type="PROSITE" id="PS01124">
    <property type="entry name" value="HTH_ARAC_FAMILY_2"/>
    <property type="match status" value="1"/>
</dbReference>
<dbReference type="InterPro" id="IPR001789">
    <property type="entry name" value="Sig_transdc_resp-reg_receiver"/>
</dbReference>
<comment type="function">
    <text evidence="5">May play the central regulatory role in sporulation. It may be an element of the effector pathway responsible for the activation of sporulation genes in response to nutritional stress. Spo0A may act in concert with spo0H (a sigma factor) to control the expression of some genes that are critical to the sporulation process.</text>
</comment>
<dbReference type="PANTHER" id="PTHR43280">
    <property type="entry name" value="ARAC-FAMILY TRANSCRIPTIONAL REGULATOR"/>
    <property type="match status" value="1"/>
</dbReference>
<keyword evidence="4" id="KW-0804">Transcription</keyword>
<evidence type="ECO:0000259" key="7">
    <source>
        <dbReference type="PROSITE" id="PS01124"/>
    </source>
</evidence>
<dbReference type="PROSITE" id="PS00041">
    <property type="entry name" value="HTH_ARAC_FAMILY_1"/>
    <property type="match status" value="1"/>
</dbReference>
<evidence type="ECO:0000256" key="1">
    <source>
        <dbReference type="ARBA" id="ARBA00018672"/>
    </source>
</evidence>
<dbReference type="AlphaFoldDB" id="A0AB73T2A6"/>
<dbReference type="InterPro" id="IPR020449">
    <property type="entry name" value="Tscrpt_reg_AraC-type_HTH"/>
</dbReference>
<evidence type="ECO:0000256" key="2">
    <source>
        <dbReference type="ARBA" id="ARBA00023015"/>
    </source>
</evidence>
<dbReference type="Gene3D" id="3.40.50.2300">
    <property type="match status" value="1"/>
</dbReference>
<dbReference type="PRINTS" id="PR00032">
    <property type="entry name" value="HTHARAC"/>
</dbReference>
<keyword evidence="3" id="KW-0238">DNA-binding</keyword>
<evidence type="ECO:0000313" key="9">
    <source>
        <dbReference type="EMBL" id="PWJ74115.1"/>
    </source>
</evidence>
<dbReference type="InterPro" id="IPR018060">
    <property type="entry name" value="HTH_AraC"/>
</dbReference>